<organism evidence="2 3">
    <name type="scientific">Sphingomonas lutea</name>
    <dbReference type="NCBI Taxonomy" id="1045317"/>
    <lineage>
        <taxon>Bacteria</taxon>
        <taxon>Pseudomonadati</taxon>
        <taxon>Pseudomonadota</taxon>
        <taxon>Alphaproteobacteria</taxon>
        <taxon>Sphingomonadales</taxon>
        <taxon>Sphingomonadaceae</taxon>
        <taxon>Sphingomonas</taxon>
    </lineage>
</organism>
<name>A0A7G9SJR8_9SPHN</name>
<dbReference type="KEGG" id="slut:H9L13_04165"/>
<protein>
    <submittedName>
        <fullName evidence="2">Uncharacterized protein</fullName>
    </submittedName>
</protein>
<keyword evidence="3" id="KW-1185">Reference proteome</keyword>
<evidence type="ECO:0000313" key="2">
    <source>
        <dbReference type="EMBL" id="QNN68093.1"/>
    </source>
</evidence>
<dbReference type="RefSeq" id="WP_187539284.1">
    <property type="nucleotide sequence ID" value="NZ_BAABJT010000001.1"/>
</dbReference>
<sequence length="106" mass="11061">MPHWDRLHQRIAAADADRHHAAMIAASAMIFLAQAVTPCTTAGLPRLGGGAVLLRPVTGEVTIPFLQLGPTTSVRARPDTIQQAGADRPSSERGAVGQCEAVISIA</sequence>
<accession>A0A7G9SJR8</accession>
<feature type="region of interest" description="Disordered" evidence="1">
    <location>
        <begin position="74"/>
        <end position="95"/>
    </location>
</feature>
<proteinExistence type="predicted"/>
<gene>
    <name evidence="2" type="ORF">H9L13_04165</name>
</gene>
<dbReference type="Proteomes" id="UP000515971">
    <property type="component" value="Chromosome"/>
</dbReference>
<dbReference type="AlphaFoldDB" id="A0A7G9SJR8"/>
<reference evidence="2 3" key="1">
    <citation type="submission" date="2020-08" db="EMBL/GenBank/DDBJ databases">
        <title>Genome sequence of Sphingomonas lutea KCTC 23642T.</title>
        <authorList>
            <person name="Hyun D.-W."/>
            <person name="Bae J.-W."/>
        </authorList>
    </citation>
    <scope>NUCLEOTIDE SEQUENCE [LARGE SCALE GENOMIC DNA]</scope>
    <source>
        <strain evidence="2 3">KCTC 23642</strain>
    </source>
</reference>
<evidence type="ECO:0000313" key="3">
    <source>
        <dbReference type="Proteomes" id="UP000515971"/>
    </source>
</evidence>
<dbReference type="EMBL" id="CP060718">
    <property type="protein sequence ID" value="QNN68093.1"/>
    <property type="molecule type" value="Genomic_DNA"/>
</dbReference>
<evidence type="ECO:0000256" key="1">
    <source>
        <dbReference type="SAM" id="MobiDB-lite"/>
    </source>
</evidence>